<reference evidence="2" key="1">
    <citation type="submission" date="2014-11" db="EMBL/GenBank/DDBJ databases">
        <authorList>
            <person name="Amaro Gonzalez C."/>
        </authorList>
    </citation>
    <scope>NUCLEOTIDE SEQUENCE</scope>
</reference>
<dbReference type="EMBL" id="GBXM01067850">
    <property type="protein sequence ID" value="JAH40727.1"/>
    <property type="molecule type" value="Transcribed_RNA"/>
</dbReference>
<evidence type="ECO:0000256" key="1">
    <source>
        <dbReference type="SAM" id="MobiDB-lite"/>
    </source>
</evidence>
<accession>A0A0E9SHL4</accession>
<protein>
    <submittedName>
        <fullName evidence="2">Uncharacterized protein</fullName>
    </submittedName>
</protein>
<evidence type="ECO:0000313" key="2">
    <source>
        <dbReference type="EMBL" id="JAH40727.1"/>
    </source>
</evidence>
<name>A0A0E9SHL4_ANGAN</name>
<reference evidence="2" key="2">
    <citation type="journal article" date="2015" name="Fish Shellfish Immunol.">
        <title>Early steps in the European eel (Anguilla anguilla)-Vibrio vulnificus interaction in the gills: Role of the RtxA13 toxin.</title>
        <authorList>
            <person name="Callol A."/>
            <person name="Pajuelo D."/>
            <person name="Ebbesson L."/>
            <person name="Teles M."/>
            <person name="MacKenzie S."/>
            <person name="Amaro C."/>
        </authorList>
    </citation>
    <scope>NUCLEOTIDE SEQUENCE</scope>
</reference>
<organism evidence="2">
    <name type="scientific">Anguilla anguilla</name>
    <name type="common">European freshwater eel</name>
    <name type="synonym">Muraena anguilla</name>
    <dbReference type="NCBI Taxonomy" id="7936"/>
    <lineage>
        <taxon>Eukaryota</taxon>
        <taxon>Metazoa</taxon>
        <taxon>Chordata</taxon>
        <taxon>Craniata</taxon>
        <taxon>Vertebrata</taxon>
        <taxon>Euteleostomi</taxon>
        <taxon>Actinopterygii</taxon>
        <taxon>Neopterygii</taxon>
        <taxon>Teleostei</taxon>
        <taxon>Anguilliformes</taxon>
        <taxon>Anguillidae</taxon>
        <taxon>Anguilla</taxon>
    </lineage>
</organism>
<proteinExistence type="predicted"/>
<sequence>MRVAMSSNDGTSFPNQTGRPTFSGDTSLFYFFFKSVLMNRE</sequence>
<dbReference type="AlphaFoldDB" id="A0A0E9SHL4"/>
<feature type="region of interest" description="Disordered" evidence="1">
    <location>
        <begin position="1"/>
        <end position="24"/>
    </location>
</feature>